<gene>
    <name evidence="4" type="ORF">BG57_18060</name>
    <name evidence="3" type="ORF">GCM10010985_56130</name>
</gene>
<comment type="caution">
    <text evidence="4">The sequence shown here is derived from an EMBL/GenBank/DDBJ whole genome shotgun (WGS) entry which is preliminary data.</text>
</comment>
<dbReference type="STRING" id="1071679.BG57_18060"/>
<dbReference type="EMBL" id="BMEG01000014">
    <property type="protein sequence ID" value="GGD94243.1"/>
    <property type="molecule type" value="Genomic_DNA"/>
</dbReference>
<evidence type="ECO:0000259" key="1">
    <source>
        <dbReference type="Pfam" id="PF24730"/>
    </source>
</evidence>
<dbReference type="RefSeq" id="WP_035968620.1">
    <property type="nucleotide sequence ID" value="NZ_BMEG01000014.1"/>
</dbReference>
<reference evidence="3" key="4">
    <citation type="submission" date="2024-05" db="EMBL/GenBank/DDBJ databases">
        <authorList>
            <person name="Sun Q."/>
            <person name="Zhou Y."/>
        </authorList>
    </citation>
    <scope>NUCLEOTIDE SEQUENCE</scope>
    <source>
        <strain evidence="3">CGMCC 1.11013</strain>
    </source>
</reference>
<dbReference type="InterPro" id="IPR056925">
    <property type="entry name" value="ParE-like"/>
</dbReference>
<reference evidence="4 5" key="2">
    <citation type="submission" date="2014-03" db="EMBL/GenBank/DDBJ databases">
        <title>Draft Genome Sequences of Four Burkholderia Strains.</title>
        <authorList>
            <person name="Liu X.Y."/>
            <person name="Li C.X."/>
            <person name="Xu J.H."/>
        </authorList>
    </citation>
    <scope>NUCLEOTIDE SEQUENCE [LARGE SCALE GENOMIC DNA]</scope>
    <source>
        <strain evidence="4 5">R27</strain>
    </source>
</reference>
<reference evidence="6" key="3">
    <citation type="journal article" date="2019" name="Int. J. Syst. Evol. Microbiol.">
        <title>The Global Catalogue of Microorganisms (GCM) 10K type strain sequencing project: providing services to taxonomists for standard genome sequencing and annotation.</title>
        <authorList>
            <consortium name="The Broad Institute Genomics Platform"/>
            <consortium name="The Broad Institute Genome Sequencing Center for Infectious Disease"/>
            <person name="Wu L."/>
            <person name="Ma J."/>
        </authorList>
    </citation>
    <scope>NUCLEOTIDE SEQUENCE [LARGE SCALE GENOMIC DNA]</scope>
    <source>
        <strain evidence="6">CGMCC 1.11013</strain>
    </source>
</reference>
<dbReference type="Pfam" id="PF24732">
    <property type="entry name" value="ParE_like"/>
    <property type="match status" value="1"/>
</dbReference>
<evidence type="ECO:0000313" key="5">
    <source>
        <dbReference type="Proteomes" id="UP000027439"/>
    </source>
</evidence>
<feature type="domain" description="DUF7682" evidence="1">
    <location>
        <begin position="1"/>
        <end position="22"/>
    </location>
</feature>
<evidence type="ECO:0000313" key="6">
    <source>
        <dbReference type="Proteomes" id="UP000597138"/>
    </source>
</evidence>
<dbReference type="AlphaFoldDB" id="A0A069NNZ6"/>
<dbReference type="EMBL" id="JFHE01000031">
    <property type="protein sequence ID" value="KDR29309.1"/>
    <property type="molecule type" value="Genomic_DNA"/>
</dbReference>
<dbReference type="OrthoDB" id="5624694at2"/>
<keyword evidence="6" id="KW-1185">Reference proteome</keyword>
<dbReference type="InterPro" id="IPR056099">
    <property type="entry name" value="DUF7682"/>
</dbReference>
<evidence type="ECO:0000313" key="4">
    <source>
        <dbReference type="EMBL" id="KDR29309.1"/>
    </source>
</evidence>
<dbReference type="eggNOG" id="ENOG5031NB3">
    <property type="taxonomic scope" value="Bacteria"/>
</dbReference>
<reference evidence="3" key="1">
    <citation type="journal article" date="2014" name="Int. J. Syst. Evol. Microbiol.">
        <title>Complete genome of a new Firmicutes species belonging to the dominant human colonic microbiota ('Ruminococcus bicirculans') reveals two chromosomes and a selective capacity to utilize plant glucans.</title>
        <authorList>
            <consortium name="NISC Comparative Sequencing Program"/>
            <person name="Wegmann U."/>
            <person name="Louis P."/>
            <person name="Goesmann A."/>
            <person name="Henrissat B."/>
            <person name="Duncan S.H."/>
            <person name="Flint H.J."/>
        </authorList>
    </citation>
    <scope>NUCLEOTIDE SEQUENCE</scope>
    <source>
        <strain evidence="3">CGMCC 1.11013</strain>
    </source>
</reference>
<dbReference type="Pfam" id="PF24730">
    <property type="entry name" value="DUF7682"/>
    <property type="match status" value="1"/>
</dbReference>
<protein>
    <submittedName>
        <fullName evidence="4">Uncharacterized protein</fullName>
    </submittedName>
</protein>
<dbReference type="Proteomes" id="UP000597138">
    <property type="component" value="Unassembled WGS sequence"/>
</dbReference>
<feature type="domain" description="ParE-like toxin" evidence="2">
    <location>
        <begin position="59"/>
        <end position="122"/>
    </location>
</feature>
<name>A0A069NNZ6_9BURK</name>
<evidence type="ECO:0000313" key="3">
    <source>
        <dbReference type="EMBL" id="GGD94243.1"/>
    </source>
</evidence>
<organism evidence="4 5">
    <name type="scientific">Caballeronia grimmiae</name>
    <dbReference type="NCBI Taxonomy" id="1071679"/>
    <lineage>
        <taxon>Bacteria</taxon>
        <taxon>Pseudomonadati</taxon>
        <taxon>Pseudomonadota</taxon>
        <taxon>Betaproteobacteria</taxon>
        <taxon>Burkholderiales</taxon>
        <taxon>Burkholderiaceae</taxon>
        <taxon>Caballeronia</taxon>
    </lineage>
</organism>
<evidence type="ECO:0000259" key="2">
    <source>
        <dbReference type="Pfam" id="PF24732"/>
    </source>
</evidence>
<proteinExistence type="predicted"/>
<dbReference type="Proteomes" id="UP000027439">
    <property type="component" value="Unassembled WGS sequence"/>
</dbReference>
<accession>A0A069NNZ6</accession>
<sequence length="131" mass="14228">MKQTFKCGHSGKGKYCHACAAAEKQKAQRLQAIEEKRAAKRVSTPDDPIDLSMVRHLSAVQREARDLLAKVSSGVHPFSLDGKFIKSSAGKLVSVPVGRSYRLLFDAPSLAPLRLVSHEDYNGIAANRVAA</sequence>